<evidence type="ECO:0000256" key="1">
    <source>
        <dbReference type="SAM" id="MobiDB-lite"/>
    </source>
</evidence>
<dbReference type="Proteomes" id="UP001596058">
    <property type="component" value="Unassembled WGS sequence"/>
</dbReference>
<dbReference type="InterPro" id="IPR054567">
    <property type="entry name" value="NNH7"/>
</dbReference>
<proteinExistence type="predicted"/>
<keyword evidence="4" id="KW-1185">Reference proteome</keyword>
<feature type="region of interest" description="Disordered" evidence="1">
    <location>
        <begin position="996"/>
        <end position="1022"/>
    </location>
</feature>
<name>A0ABW1CW68_9ACTN</name>
<dbReference type="Pfam" id="PF22738">
    <property type="entry name" value="NNH7"/>
    <property type="match status" value="1"/>
</dbReference>
<dbReference type="EMBL" id="JBHSPA010000045">
    <property type="protein sequence ID" value="MFC5829259.1"/>
    <property type="molecule type" value="Genomic_DNA"/>
</dbReference>
<feature type="domain" description="NACHT N-terminal Helical" evidence="2">
    <location>
        <begin position="3"/>
        <end position="201"/>
    </location>
</feature>
<evidence type="ECO:0000259" key="2">
    <source>
        <dbReference type="Pfam" id="PF22738"/>
    </source>
</evidence>
<protein>
    <submittedName>
        <fullName evidence="3">NACHT domain-containing protein</fullName>
    </submittedName>
</protein>
<sequence>MRQILTYRDAVALLGGPSTITNVLDKASSVALFGLGAIDLFDARAEAVRLGDAFIRGLRDKVKGLSRYDATRRLAAAHAVIVITAYLEALGEVDVLRELTPEDQRRLIGDDTMGHLIDLHLPRPTPALPYEHVLDELDILYGVCTDTLLGFLPGLARWDSWDETTRARLPRDIRPRALRRYEELFRRLVAEFPEVACWCDRLDHQATRTEVRKLAWGLAGIQEQLAGIPATRSPSDRLAALIHSNRASLGRPIVSSARTPSGMTIPVLDQGYVNPGYRLLAPAWHHLVSSEETWAKFPRRRDLDAFLSGHLTLPQATEAPLLVLGQPGAGKSVLTRMLAARLPATEFLPLRVELRGVPADGDVLAQVEHGIRAALDEPMSWPDFVHAAEGALPVVMLDGFDELLQATGVNQTDYIEKVALFQRAQAEKGRALAVIVTSRTAVADRARLPEDSYVIRLEPFDDDQVHQWIAAWNHDNHRYFQERGLQTLPVDKVLTVPKLAEQPLLLLMLALYDADANALRNMREDLHESELYERLLCRFAAREIAKTRDDLTEEEMSRAVEDELLRLSITAFAMFNRGLQWIAETDLDADLRALLPHEIQRPRSFRRPLSRAEGVIGSFFFVHTTQALRESEKLKTYEFLHATFGEYLVARLIIRELADLAEDLAIAESRRRFDRRPDDAYLHALLSYAALVVRAPTVDFLRYGLTRAIPADRRAPLTRHLCELFSGSLMARPGSPYDETYRPVRAEVTARCAAYSVNLMLLAVLSSDEPLEGMDLFGTGKPEAANELWRRIARLWHSQLTRAEWESLTRTIRVRHSVRDESRTMEVAFDRDPTIDLHDLVFFTWPDRSRDLGYGLTSNDSIWMREIAFRDDTTLGHLFADLVPYAVEIGPSLEAHPDTHVADLLALLLSHGPDVRRYFRALADGPNWNYVDRVLRQLEVDARELPGNEVISLLHLACLRWTGPDRLERILRVLEDRGDVRVPPELTELVARKAKEQAGLRPIGDHELSSVRPGDVAGDGQP</sequence>
<feature type="compositionally biased region" description="Basic and acidic residues" evidence="1">
    <location>
        <begin position="996"/>
        <end position="1009"/>
    </location>
</feature>
<evidence type="ECO:0000313" key="3">
    <source>
        <dbReference type="EMBL" id="MFC5829259.1"/>
    </source>
</evidence>
<reference evidence="4" key="1">
    <citation type="journal article" date="2019" name="Int. J. Syst. Evol. Microbiol.">
        <title>The Global Catalogue of Microorganisms (GCM) 10K type strain sequencing project: providing services to taxonomists for standard genome sequencing and annotation.</title>
        <authorList>
            <consortium name="The Broad Institute Genomics Platform"/>
            <consortium name="The Broad Institute Genome Sequencing Center for Infectious Disease"/>
            <person name="Wu L."/>
            <person name="Ma J."/>
        </authorList>
    </citation>
    <scope>NUCLEOTIDE SEQUENCE [LARGE SCALE GENOMIC DNA]</scope>
    <source>
        <strain evidence="4">CCUG 53903</strain>
    </source>
</reference>
<dbReference type="SUPFAM" id="SSF52540">
    <property type="entry name" value="P-loop containing nucleoside triphosphate hydrolases"/>
    <property type="match status" value="1"/>
</dbReference>
<evidence type="ECO:0000313" key="4">
    <source>
        <dbReference type="Proteomes" id="UP001596058"/>
    </source>
</evidence>
<dbReference type="RefSeq" id="WP_379518748.1">
    <property type="nucleotide sequence ID" value="NZ_JBHSPA010000045.1"/>
</dbReference>
<gene>
    <name evidence="3" type="ORF">ACFPZ3_35795</name>
</gene>
<dbReference type="Gene3D" id="3.40.50.300">
    <property type="entry name" value="P-loop containing nucleotide triphosphate hydrolases"/>
    <property type="match status" value="1"/>
</dbReference>
<organism evidence="3 4">
    <name type="scientific">Nonomuraea insulae</name>
    <dbReference type="NCBI Taxonomy" id="1616787"/>
    <lineage>
        <taxon>Bacteria</taxon>
        <taxon>Bacillati</taxon>
        <taxon>Actinomycetota</taxon>
        <taxon>Actinomycetes</taxon>
        <taxon>Streptosporangiales</taxon>
        <taxon>Streptosporangiaceae</taxon>
        <taxon>Nonomuraea</taxon>
    </lineage>
</organism>
<accession>A0ABW1CW68</accession>
<dbReference type="InterPro" id="IPR027417">
    <property type="entry name" value="P-loop_NTPase"/>
</dbReference>
<comment type="caution">
    <text evidence="3">The sequence shown here is derived from an EMBL/GenBank/DDBJ whole genome shotgun (WGS) entry which is preliminary data.</text>
</comment>